<protein>
    <submittedName>
        <fullName evidence="1">Uncharacterized protein</fullName>
    </submittedName>
</protein>
<dbReference type="HOGENOM" id="CLU_1980978_0_0_1"/>
<dbReference type="AlphaFoldDB" id="K5XFL1"/>
<gene>
    <name evidence="1" type="ORF">AGABI1DRAFT_90452</name>
</gene>
<organism evidence="1 2">
    <name type="scientific">Agaricus bisporus var. burnettii (strain JB137-S8 / ATCC MYA-4627 / FGSC 10392)</name>
    <name type="common">White button mushroom</name>
    <dbReference type="NCBI Taxonomy" id="597362"/>
    <lineage>
        <taxon>Eukaryota</taxon>
        <taxon>Fungi</taxon>
        <taxon>Dikarya</taxon>
        <taxon>Basidiomycota</taxon>
        <taxon>Agaricomycotina</taxon>
        <taxon>Agaricomycetes</taxon>
        <taxon>Agaricomycetidae</taxon>
        <taxon>Agaricales</taxon>
        <taxon>Agaricineae</taxon>
        <taxon>Agaricaceae</taxon>
        <taxon>Agaricus</taxon>
    </lineage>
</organism>
<dbReference type="RefSeq" id="XP_007327900.1">
    <property type="nucleotide sequence ID" value="XM_007327838.1"/>
</dbReference>
<dbReference type="GeneID" id="18832370"/>
<dbReference type="Proteomes" id="UP000008493">
    <property type="component" value="Unassembled WGS sequence"/>
</dbReference>
<evidence type="ECO:0000313" key="1">
    <source>
        <dbReference type="EMBL" id="EKM82188.1"/>
    </source>
</evidence>
<proteinExistence type="predicted"/>
<accession>K5XFL1</accession>
<dbReference type="InParanoid" id="K5XFL1"/>
<evidence type="ECO:0000313" key="2">
    <source>
        <dbReference type="Proteomes" id="UP000008493"/>
    </source>
</evidence>
<name>K5XFL1_AGABU</name>
<reference evidence="2" key="1">
    <citation type="journal article" date="2012" name="Proc. Natl. Acad. Sci. U.S.A.">
        <title>Genome sequence of the button mushroom Agaricus bisporus reveals mechanisms governing adaptation to a humic-rich ecological niche.</title>
        <authorList>
            <person name="Morin E."/>
            <person name="Kohler A."/>
            <person name="Baker A.R."/>
            <person name="Foulongne-Oriol M."/>
            <person name="Lombard V."/>
            <person name="Nagy L.G."/>
            <person name="Ohm R.A."/>
            <person name="Patyshakuliyeva A."/>
            <person name="Brun A."/>
            <person name="Aerts A.L."/>
            <person name="Bailey A.M."/>
            <person name="Billette C."/>
            <person name="Coutinho P.M."/>
            <person name="Deakin G."/>
            <person name="Doddapaneni H."/>
            <person name="Floudas D."/>
            <person name="Grimwood J."/>
            <person name="Hilden K."/>
            <person name="Kuees U."/>
            <person name="LaButti K.M."/>
            <person name="Lapidus A."/>
            <person name="Lindquist E.A."/>
            <person name="Lucas S.M."/>
            <person name="Murat C."/>
            <person name="Riley R.W."/>
            <person name="Salamov A.A."/>
            <person name="Schmutz J."/>
            <person name="Subramanian V."/>
            <person name="Woesten H.A.B."/>
            <person name="Xu J."/>
            <person name="Eastwood D.C."/>
            <person name="Foster G.D."/>
            <person name="Sonnenberg A.S."/>
            <person name="Cullen D."/>
            <person name="de Vries R.P."/>
            <person name="Lundell T."/>
            <person name="Hibbett D.S."/>
            <person name="Henrissat B."/>
            <person name="Burton K.S."/>
            <person name="Kerrigan R.W."/>
            <person name="Challen M.P."/>
            <person name="Grigoriev I.V."/>
            <person name="Martin F."/>
        </authorList>
    </citation>
    <scope>NUCLEOTIDE SEQUENCE [LARGE SCALE GENOMIC DNA]</scope>
    <source>
        <strain evidence="2">JB137-S8 / ATCC MYA-4627 / FGSC 10392</strain>
    </source>
</reference>
<keyword evidence="2" id="KW-1185">Reference proteome</keyword>
<dbReference type="KEGG" id="abp:AGABI1DRAFT90452"/>
<sequence length="126" mass="13716">MQLAEKNGALDVQMSGWALSPAGNTILQESWYPWLKFGPGSVPGVFSPGSGRSGVGVYVWLTESGHPRDGNLLMNLDLENRHDQIIFAVYGRGDTIPEFKSSALFLLLALAPEVRQPSSSNMRITP</sequence>
<dbReference type="EMBL" id="JH971387">
    <property type="protein sequence ID" value="EKM82188.1"/>
    <property type="molecule type" value="Genomic_DNA"/>
</dbReference>